<accession>A0A829YMP5</accession>
<evidence type="ECO:0000313" key="3">
    <source>
        <dbReference type="Proteomes" id="UP000445000"/>
    </source>
</evidence>
<dbReference type="Pfam" id="PF16220">
    <property type="entry name" value="DUF4880"/>
    <property type="match status" value="1"/>
</dbReference>
<name>A0A829YMP5_9GAMM</name>
<proteinExistence type="predicted"/>
<gene>
    <name evidence="2" type="ORF">GCM10011487_65950</name>
</gene>
<dbReference type="Proteomes" id="UP000445000">
    <property type="component" value="Unassembled WGS sequence"/>
</dbReference>
<keyword evidence="3" id="KW-1185">Reference proteome</keyword>
<feature type="domain" description="FecR N-terminal" evidence="1">
    <location>
        <begin position="15"/>
        <end position="45"/>
    </location>
</feature>
<dbReference type="AlphaFoldDB" id="A0A829YMP5"/>
<evidence type="ECO:0000313" key="2">
    <source>
        <dbReference type="EMBL" id="GFE84595.1"/>
    </source>
</evidence>
<dbReference type="InterPro" id="IPR032623">
    <property type="entry name" value="FecR_N"/>
</dbReference>
<evidence type="ECO:0000259" key="1">
    <source>
        <dbReference type="Pfam" id="PF16220"/>
    </source>
</evidence>
<reference evidence="3" key="1">
    <citation type="submission" date="2020-01" db="EMBL/GenBank/DDBJ databases">
        <title>'Steroidobacter agaridevorans' sp. nov., agar-degrading bacteria isolated from rhizosphere soils.</title>
        <authorList>
            <person name="Ikenaga M."/>
            <person name="Kataoka M."/>
            <person name="Murouchi A."/>
            <person name="Katsuragi S."/>
            <person name="Sakai M."/>
        </authorList>
    </citation>
    <scope>NUCLEOTIDE SEQUENCE [LARGE SCALE GENOMIC DNA]</scope>
    <source>
        <strain evidence="3">YU21-B</strain>
    </source>
</reference>
<sequence>MEQGSETEIDALLSEQAAGWFVRLVANDLSPRERREYLAWLKTSDRQSKRCSISIAITATGAKRSCTCARRRTPIRRM</sequence>
<dbReference type="EMBL" id="BLJN01000009">
    <property type="protein sequence ID" value="GFE84595.1"/>
    <property type="molecule type" value="Genomic_DNA"/>
</dbReference>
<organism evidence="2 3">
    <name type="scientific">Steroidobacter agaridevorans</name>
    <dbReference type="NCBI Taxonomy" id="2695856"/>
    <lineage>
        <taxon>Bacteria</taxon>
        <taxon>Pseudomonadati</taxon>
        <taxon>Pseudomonadota</taxon>
        <taxon>Gammaproteobacteria</taxon>
        <taxon>Steroidobacterales</taxon>
        <taxon>Steroidobacteraceae</taxon>
        <taxon>Steroidobacter</taxon>
    </lineage>
</organism>
<comment type="caution">
    <text evidence="2">The sequence shown here is derived from an EMBL/GenBank/DDBJ whole genome shotgun (WGS) entry which is preliminary data.</text>
</comment>
<protein>
    <recommendedName>
        <fullName evidence="1">FecR N-terminal domain-containing protein</fullName>
    </recommendedName>
</protein>